<dbReference type="EMBL" id="JASAOG010000006">
    <property type="protein sequence ID" value="KAK0067758.1"/>
    <property type="molecule type" value="Genomic_DNA"/>
</dbReference>
<gene>
    <name evidence="8" type="ORF">Bpfe_002599</name>
</gene>
<comment type="caution">
    <text evidence="8">The sequence shown here is derived from an EMBL/GenBank/DDBJ whole genome shotgun (WGS) entry which is preliminary data.</text>
</comment>
<accession>A0AAD8FKY1</accession>
<feature type="region of interest" description="Disordered" evidence="6">
    <location>
        <begin position="1"/>
        <end position="24"/>
    </location>
</feature>
<reference evidence="8" key="1">
    <citation type="journal article" date="2023" name="PLoS Negl. Trop. Dis.">
        <title>A genome sequence for Biomphalaria pfeifferi, the major vector snail for the human-infecting parasite Schistosoma mansoni.</title>
        <authorList>
            <person name="Bu L."/>
            <person name="Lu L."/>
            <person name="Laidemitt M.R."/>
            <person name="Zhang S.M."/>
            <person name="Mutuku M."/>
            <person name="Mkoji G."/>
            <person name="Steinauer M."/>
            <person name="Loker E.S."/>
        </authorList>
    </citation>
    <scope>NUCLEOTIDE SEQUENCE</scope>
    <source>
        <strain evidence="8">KasaAsao</strain>
    </source>
</reference>
<dbReference type="SMART" id="SM00220">
    <property type="entry name" value="S_TKc"/>
    <property type="match status" value="1"/>
</dbReference>
<evidence type="ECO:0000256" key="5">
    <source>
        <dbReference type="ARBA" id="ARBA00022840"/>
    </source>
</evidence>
<evidence type="ECO:0000313" key="9">
    <source>
        <dbReference type="Proteomes" id="UP001233172"/>
    </source>
</evidence>
<dbReference type="InterPro" id="IPR001245">
    <property type="entry name" value="Ser-Thr/Tyr_kinase_cat_dom"/>
</dbReference>
<dbReference type="PANTHER" id="PTHR11584">
    <property type="entry name" value="SERINE/THREONINE PROTEIN KINASE"/>
    <property type="match status" value="1"/>
</dbReference>
<evidence type="ECO:0000313" key="8">
    <source>
        <dbReference type="EMBL" id="KAK0067758.1"/>
    </source>
</evidence>
<feature type="domain" description="Protein kinase" evidence="7">
    <location>
        <begin position="32"/>
        <end position="288"/>
    </location>
</feature>
<evidence type="ECO:0000256" key="6">
    <source>
        <dbReference type="SAM" id="MobiDB-lite"/>
    </source>
</evidence>
<keyword evidence="4 8" id="KW-0418">Kinase</keyword>
<dbReference type="PROSITE" id="PS50011">
    <property type="entry name" value="PROTEIN_KINASE_DOM"/>
    <property type="match status" value="1"/>
</dbReference>
<organism evidence="8 9">
    <name type="scientific">Biomphalaria pfeifferi</name>
    <name type="common">Bloodfluke planorb</name>
    <name type="synonym">Freshwater snail</name>
    <dbReference type="NCBI Taxonomy" id="112525"/>
    <lineage>
        <taxon>Eukaryota</taxon>
        <taxon>Metazoa</taxon>
        <taxon>Spiralia</taxon>
        <taxon>Lophotrochozoa</taxon>
        <taxon>Mollusca</taxon>
        <taxon>Gastropoda</taxon>
        <taxon>Heterobranchia</taxon>
        <taxon>Euthyneura</taxon>
        <taxon>Panpulmonata</taxon>
        <taxon>Hygrophila</taxon>
        <taxon>Lymnaeoidea</taxon>
        <taxon>Planorbidae</taxon>
        <taxon>Biomphalaria</taxon>
    </lineage>
</organism>
<keyword evidence="5" id="KW-0067">ATP-binding</keyword>
<keyword evidence="2" id="KW-0808">Transferase</keyword>
<evidence type="ECO:0000256" key="1">
    <source>
        <dbReference type="ARBA" id="ARBA00022527"/>
    </source>
</evidence>
<keyword evidence="9" id="KW-1185">Reference proteome</keyword>
<dbReference type="Gene3D" id="1.10.510.10">
    <property type="entry name" value="Transferase(Phosphotransferase) domain 1"/>
    <property type="match status" value="1"/>
</dbReference>
<keyword evidence="3" id="KW-0547">Nucleotide-binding</keyword>
<proteinExistence type="predicted"/>
<reference evidence="8" key="2">
    <citation type="submission" date="2023-04" db="EMBL/GenBank/DDBJ databases">
        <authorList>
            <person name="Bu L."/>
            <person name="Lu L."/>
            <person name="Laidemitt M.R."/>
            <person name="Zhang S.M."/>
            <person name="Mutuku M."/>
            <person name="Mkoji G."/>
            <person name="Steinauer M."/>
            <person name="Loker E.S."/>
        </authorList>
    </citation>
    <scope>NUCLEOTIDE SEQUENCE</scope>
    <source>
        <strain evidence="8">KasaAsao</strain>
        <tissue evidence="8">Whole Snail</tissue>
    </source>
</reference>
<dbReference type="GO" id="GO:0005524">
    <property type="term" value="F:ATP binding"/>
    <property type="evidence" value="ECO:0007669"/>
    <property type="project" value="UniProtKB-KW"/>
</dbReference>
<evidence type="ECO:0000259" key="7">
    <source>
        <dbReference type="PROSITE" id="PS50011"/>
    </source>
</evidence>
<dbReference type="PROSITE" id="PS00108">
    <property type="entry name" value="PROTEIN_KINASE_ST"/>
    <property type="match status" value="1"/>
</dbReference>
<dbReference type="InterPro" id="IPR000719">
    <property type="entry name" value="Prot_kinase_dom"/>
</dbReference>
<sequence>MSAVHHKMTSESTDSTMSLESTLSDEVPKPYQLEDVPFGEGAQGKVYRLKNDERFVVKKISVNNPKDATKHKDLRELNVLKKLDQHERIVPFYGYVPLQFELLLFMGFMKMGSLKQYIRNHGALKEARTRLYTNQILEGVSYLHNLKDPIIHRDIKGENVLLEDEDHLRLTDFGVSKVISDLTNARSDIGTFSYRAPETFNPNKPYDFKADIWSVGCTVFEMVSGTAPFESTFKNQADAVLRIGEGLRPDIEFNKCSCNLKNFWDKCFEKDPSQRPTADDLLANNDFLKQVE</sequence>
<dbReference type="Pfam" id="PF00069">
    <property type="entry name" value="Pkinase"/>
    <property type="match status" value="1"/>
</dbReference>
<evidence type="ECO:0000256" key="4">
    <source>
        <dbReference type="ARBA" id="ARBA00022777"/>
    </source>
</evidence>
<name>A0AAD8FKY1_BIOPF</name>
<feature type="compositionally biased region" description="Polar residues" evidence="6">
    <location>
        <begin position="10"/>
        <end position="24"/>
    </location>
</feature>
<dbReference type="GO" id="GO:0004674">
    <property type="term" value="F:protein serine/threonine kinase activity"/>
    <property type="evidence" value="ECO:0007669"/>
    <property type="project" value="UniProtKB-KW"/>
</dbReference>
<dbReference type="PRINTS" id="PR00109">
    <property type="entry name" value="TYRKINASE"/>
</dbReference>
<dbReference type="Proteomes" id="UP001233172">
    <property type="component" value="Unassembled WGS sequence"/>
</dbReference>
<protein>
    <submittedName>
        <fullName evidence="8">Serine/threonine-protein kinase svkA</fullName>
    </submittedName>
</protein>
<evidence type="ECO:0000256" key="3">
    <source>
        <dbReference type="ARBA" id="ARBA00022741"/>
    </source>
</evidence>
<dbReference type="SUPFAM" id="SSF56112">
    <property type="entry name" value="Protein kinase-like (PK-like)"/>
    <property type="match status" value="1"/>
</dbReference>
<dbReference type="PANTHER" id="PTHR11584:SF369">
    <property type="entry name" value="MITOGEN-ACTIVATED PROTEIN KINASE KINASE KINASE 19-RELATED"/>
    <property type="match status" value="1"/>
</dbReference>
<dbReference type="InterPro" id="IPR008271">
    <property type="entry name" value="Ser/Thr_kinase_AS"/>
</dbReference>
<keyword evidence="1" id="KW-0723">Serine/threonine-protein kinase</keyword>
<dbReference type="AlphaFoldDB" id="A0AAD8FKY1"/>
<dbReference type="InterPro" id="IPR011009">
    <property type="entry name" value="Kinase-like_dom_sf"/>
</dbReference>
<evidence type="ECO:0000256" key="2">
    <source>
        <dbReference type="ARBA" id="ARBA00022679"/>
    </source>
</evidence>